<proteinExistence type="predicted"/>
<protein>
    <submittedName>
        <fullName evidence="3">Uncharacterized protein</fullName>
    </submittedName>
</protein>
<feature type="chain" id="PRO_5046138118" evidence="2">
    <location>
        <begin position="33"/>
        <end position="101"/>
    </location>
</feature>
<comment type="caution">
    <text evidence="3">The sequence shown here is derived from an EMBL/GenBank/DDBJ whole genome shotgun (WGS) entry which is preliminary data.</text>
</comment>
<evidence type="ECO:0000256" key="2">
    <source>
        <dbReference type="SAM" id="SignalP"/>
    </source>
</evidence>
<feature type="region of interest" description="Disordered" evidence="1">
    <location>
        <begin position="82"/>
        <end position="101"/>
    </location>
</feature>
<name>A0ABP0IPX2_9DINO</name>
<organism evidence="3 4">
    <name type="scientific">Durusdinium trenchii</name>
    <dbReference type="NCBI Taxonomy" id="1381693"/>
    <lineage>
        <taxon>Eukaryota</taxon>
        <taxon>Sar</taxon>
        <taxon>Alveolata</taxon>
        <taxon>Dinophyceae</taxon>
        <taxon>Suessiales</taxon>
        <taxon>Symbiodiniaceae</taxon>
        <taxon>Durusdinium</taxon>
    </lineage>
</organism>
<keyword evidence="2" id="KW-0732">Signal</keyword>
<sequence>MAEKAAFARRSIGHANTASLVFLLLCLSPVDGRVKGLFSKYTKAAVDGSSSPQQAAAKNQDVEALLNGGSLLDAPCISVPEDRLEEAMSPDGNGRDAQLEA</sequence>
<reference evidence="3 4" key="1">
    <citation type="submission" date="2024-02" db="EMBL/GenBank/DDBJ databases">
        <authorList>
            <person name="Chen Y."/>
            <person name="Shah S."/>
            <person name="Dougan E. K."/>
            <person name="Thang M."/>
            <person name="Chan C."/>
        </authorList>
    </citation>
    <scope>NUCLEOTIDE SEQUENCE [LARGE SCALE GENOMIC DNA]</scope>
</reference>
<evidence type="ECO:0000313" key="4">
    <source>
        <dbReference type="Proteomes" id="UP001642464"/>
    </source>
</evidence>
<evidence type="ECO:0000256" key="1">
    <source>
        <dbReference type="SAM" id="MobiDB-lite"/>
    </source>
</evidence>
<dbReference type="EMBL" id="CAXAMM010004703">
    <property type="protein sequence ID" value="CAK9004611.1"/>
    <property type="molecule type" value="Genomic_DNA"/>
</dbReference>
<keyword evidence="4" id="KW-1185">Reference proteome</keyword>
<feature type="signal peptide" evidence="2">
    <location>
        <begin position="1"/>
        <end position="32"/>
    </location>
</feature>
<accession>A0ABP0IPX2</accession>
<evidence type="ECO:0000313" key="3">
    <source>
        <dbReference type="EMBL" id="CAK9004611.1"/>
    </source>
</evidence>
<gene>
    <name evidence="3" type="ORF">SCF082_LOCUS8264</name>
</gene>
<dbReference type="Proteomes" id="UP001642464">
    <property type="component" value="Unassembled WGS sequence"/>
</dbReference>